<name>A0A068WXX7_ECHGR</name>
<accession>A0A068WXX7</accession>
<evidence type="ECO:0000313" key="2">
    <source>
        <dbReference type="Proteomes" id="UP000492820"/>
    </source>
</evidence>
<reference evidence="1 2" key="1">
    <citation type="journal article" date="2013" name="Nature">
        <title>The genomes of four tapeworm species reveal adaptations to parasitism.</title>
        <authorList>
            <person name="Tsai I.J."/>
            <person name="Zarowiecki M."/>
            <person name="Holroyd N."/>
            <person name="Garciarrubio A."/>
            <person name="Sanchez-Flores A."/>
            <person name="Brooks K.L."/>
            <person name="Tracey A."/>
            <person name="Bobes R.J."/>
            <person name="Fragoso G."/>
            <person name="Sciutto E."/>
            <person name="Aslett M."/>
            <person name="Beasley H."/>
            <person name="Bennett H.M."/>
            <person name="Cai J."/>
            <person name="Camicia F."/>
            <person name="Clark R."/>
            <person name="Cucher M."/>
            <person name="De Silva N."/>
            <person name="Day T.A."/>
            <person name="Deplazes P."/>
            <person name="Estrada K."/>
            <person name="Fernandez C."/>
            <person name="Holland P.W."/>
            <person name="Hou J."/>
            <person name="Hu S."/>
            <person name="Huckvale T."/>
            <person name="Hung S.S."/>
            <person name="Kamenetzky L."/>
            <person name="Keane J.A."/>
            <person name="Kiss F."/>
            <person name="Koziol U."/>
            <person name="Lambert O."/>
            <person name="Liu K."/>
            <person name="Luo X."/>
            <person name="Luo Y."/>
            <person name="Macchiaroli N."/>
            <person name="Nichol S."/>
            <person name="Paps J."/>
            <person name="Parkinson J."/>
            <person name="Pouchkina-Stantcheva N."/>
            <person name="Riddiford N."/>
            <person name="Rosenzvit M."/>
            <person name="Salinas G."/>
            <person name="Wasmuth J.D."/>
            <person name="Zamanian M."/>
            <person name="Zheng Y."/>
            <person name="Cai X."/>
            <person name="Soberon X."/>
            <person name="Olson P.D."/>
            <person name="Laclette J.P."/>
            <person name="Brehm K."/>
            <person name="Berriman M."/>
            <person name="Garciarrubio A."/>
            <person name="Bobes R.J."/>
            <person name="Fragoso G."/>
            <person name="Sanchez-Flores A."/>
            <person name="Estrada K."/>
            <person name="Cevallos M.A."/>
            <person name="Morett E."/>
            <person name="Gonzalez V."/>
            <person name="Portillo T."/>
            <person name="Ochoa-Leyva A."/>
            <person name="Jose M.V."/>
            <person name="Sciutto E."/>
            <person name="Landa A."/>
            <person name="Jimenez L."/>
            <person name="Valdes V."/>
            <person name="Carrero J.C."/>
            <person name="Larralde C."/>
            <person name="Morales-Montor J."/>
            <person name="Limon-Lason J."/>
            <person name="Soberon X."/>
            <person name="Laclette J.P."/>
        </authorList>
    </citation>
    <scope>NUCLEOTIDE SEQUENCE [LARGE SCALE GENOMIC DNA]</scope>
</reference>
<proteinExistence type="predicted"/>
<dbReference type="AlphaFoldDB" id="A0A068WXX7"/>
<evidence type="ECO:0000313" key="1">
    <source>
        <dbReference type="EMBL" id="CDS23295.1"/>
    </source>
</evidence>
<dbReference type="WBParaSite" id="EgrG_002037600">
    <property type="protein sequence ID" value="EgrG_002037600"/>
    <property type="gene ID" value="EgrG_002037600"/>
</dbReference>
<dbReference type="Proteomes" id="UP000492820">
    <property type="component" value="Unassembled WGS sequence"/>
</dbReference>
<reference evidence="1" key="2">
    <citation type="submission" date="2014-06" db="EMBL/GenBank/DDBJ databases">
        <authorList>
            <person name="Aslett M."/>
        </authorList>
    </citation>
    <scope>NUCLEOTIDE SEQUENCE</scope>
</reference>
<evidence type="ECO:0000313" key="3">
    <source>
        <dbReference type="WBParaSite" id="EgrG_002037600"/>
    </source>
</evidence>
<reference evidence="3" key="3">
    <citation type="submission" date="2020-10" db="UniProtKB">
        <authorList>
            <consortium name="WormBaseParasite"/>
        </authorList>
    </citation>
    <scope>IDENTIFICATION</scope>
</reference>
<sequence length="247" mass="26825">MEVEIVEDVREEPEGKDLPWKEQDHVQDSTRSMMSDCCRESVPLAECMSVATSILQMRPELMKRGLRSQLGFANIYPVYESAISAYQPQAITKTHCQNVQTQTAIHTTGHIAALLQTAKHTASHIAALAQMATNKASHIEAPLQTAMHTVSHIASQAQMATHTAAHIAAPPQTAMHTDSHIVSRVGAASPNVVSNYKEPETGAVYPDGQPVASAGIDNDLLCNEYLAHGTGQIKQPYLVWVNLRIAS</sequence>
<protein>
    <submittedName>
        <fullName evidence="1 3">Pfam-B_9564 domain containing protein</fullName>
    </submittedName>
</protein>
<gene>
    <name evidence="1" type="ORF">EgrG_002037600</name>
</gene>
<organism evidence="1">
    <name type="scientific">Echinococcus granulosus</name>
    <name type="common">Hydatid tapeworm</name>
    <dbReference type="NCBI Taxonomy" id="6210"/>
    <lineage>
        <taxon>Eukaryota</taxon>
        <taxon>Metazoa</taxon>
        <taxon>Spiralia</taxon>
        <taxon>Lophotrochozoa</taxon>
        <taxon>Platyhelminthes</taxon>
        <taxon>Cestoda</taxon>
        <taxon>Eucestoda</taxon>
        <taxon>Cyclophyllidea</taxon>
        <taxon>Taeniidae</taxon>
        <taxon>Echinococcus</taxon>
        <taxon>Echinococcus granulosus group</taxon>
    </lineage>
</organism>
<dbReference type="EMBL" id="LK028590">
    <property type="protein sequence ID" value="CDS23295.1"/>
    <property type="molecule type" value="Genomic_DNA"/>
</dbReference>